<feature type="transmembrane region" description="Helical" evidence="13">
    <location>
        <begin position="451"/>
        <end position="474"/>
    </location>
</feature>
<sequence length="572" mass="62846">MTDIRRTVLWMVFTASLVLLWDGWQKYNGHPSMFSPTPAKPAASAAPAPGSAASAGLPTASATGTASAAAAPAAAASAAQPAGEKFEVTTDVVKATFDTRGGSLVRVELLKHLTTETHGLMDPLMRLVGLKAPSGFKPEPVVLFDAASYRPESGLIGVPGAPNHFTLMNVVGTERQLKDGASSLTVRFESPEQGGLKLVKTYTFKRSDYAIDVKHEVVNTGAAPVSPQLYVQLVRPQAVESSSGYMAPASFIGPAIYTDKNKFQKFDFKDLDKGKADYDKHADDGWVAMVQHYFTTAWLRNSAGPREFFVKKNESGAYSVGQVFPLPAINPGASGVAENVLYAGPQEENKLTELAPGLERVKDYGMFYVIAKPLFWLLDKIHGMLGNWGWSIVALVVLLKIAFFGLNASAYRSMAKMKAVGPRINELRERYKNDPQKQQQEMMRIYREEKVNPLGSCLPMLLQMPFFIALYWVLQSTVEMRNAPWIGWITDLSSADPFLILPILMTASSLLQVALNPTPADPTQAKMMWMMPLALSFMFFFFPAGLVLYWLVNNLLSIAQQWIINKQMGVQN</sequence>
<dbReference type="RefSeq" id="WP_347612616.1">
    <property type="nucleotide sequence ID" value="NZ_JBDPZC010000012.1"/>
</dbReference>
<evidence type="ECO:0000256" key="5">
    <source>
        <dbReference type="ARBA" id="ARBA00022475"/>
    </source>
</evidence>
<dbReference type="PANTHER" id="PTHR12428:SF65">
    <property type="entry name" value="CYTOCHROME C OXIDASE ASSEMBLY PROTEIN COX18, MITOCHONDRIAL"/>
    <property type="match status" value="1"/>
</dbReference>
<comment type="subunit">
    <text evidence="13">Interacts with the Sec translocase complex via SecD. Specifically interacts with transmembrane segments of nascent integral membrane proteins during membrane integration.</text>
</comment>
<evidence type="ECO:0000256" key="3">
    <source>
        <dbReference type="ARBA" id="ARBA00015325"/>
    </source>
</evidence>
<comment type="subcellular location">
    <subcellularLocation>
        <location evidence="1">Cell inner membrane</location>
        <topology evidence="1">Multi-pass membrane protein</topology>
    </subcellularLocation>
    <subcellularLocation>
        <location evidence="13">Cell membrane</location>
        <topology evidence="13">Multi-pass membrane protein</topology>
    </subcellularLocation>
</comment>
<evidence type="ECO:0000256" key="10">
    <source>
        <dbReference type="ARBA" id="ARBA00023186"/>
    </source>
</evidence>
<feature type="transmembrane region" description="Helical" evidence="13">
    <location>
        <begin position="527"/>
        <end position="552"/>
    </location>
</feature>
<dbReference type="HAMAP" id="MF_01810">
    <property type="entry name" value="YidC_type1"/>
    <property type="match status" value="1"/>
</dbReference>
<evidence type="ECO:0000259" key="15">
    <source>
        <dbReference type="Pfam" id="PF02096"/>
    </source>
</evidence>
<dbReference type="Gene3D" id="2.70.98.90">
    <property type="match status" value="1"/>
</dbReference>
<keyword evidence="4 13" id="KW-0813">Transport</keyword>
<dbReference type="NCBIfam" id="NF002352">
    <property type="entry name" value="PRK01318.1-3"/>
    <property type="match status" value="1"/>
</dbReference>
<evidence type="ECO:0000256" key="14">
    <source>
        <dbReference type="SAM" id="MobiDB-lite"/>
    </source>
</evidence>
<name>A0ABV0GK13_9BURK</name>
<keyword evidence="5 13" id="KW-1003">Cell membrane</keyword>
<dbReference type="InterPro" id="IPR001708">
    <property type="entry name" value="YidC/ALB3/OXA1/COX18"/>
</dbReference>
<evidence type="ECO:0000256" key="9">
    <source>
        <dbReference type="ARBA" id="ARBA00023136"/>
    </source>
</evidence>
<comment type="function">
    <text evidence="13">Required for the insertion and/or proper folding and/or complex formation of integral membrane proteins into the membrane. Involved in integration of membrane proteins that insert both dependently and independently of the Sec translocase complex, as well as at least some lipoproteins. Aids folding of multispanning membrane proteins.</text>
</comment>
<protein>
    <recommendedName>
        <fullName evidence="3 13">Membrane protein insertase YidC</fullName>
    </recommendedName>
    <alternativeName>
        <fullName evidence="12 13">Foldase YidC</fullName>
    </alternativeName>
    <alternativeName>
        <fullName evidence="11 13">Membrane integrase YidC</fullName>
    </alternativeName>
    <alternativeName>
        <fullName evidence="13">Membrane protein YidC</fullName>
    </alternativeName>
</protein>
<dbReference type="PRINTS" id="PR01900">
    <property type="entry name" value="YIDCPROTEIN"/>
</dbReference>
<evidence type="ECO:0000256" key="1">
    <source>
        <dbReference type="ARBA" id="ARBA00004429"/>
    </source>
</evidence>
<keyword evidence="10 13" id="KW-0143">Chaperone</keyword>
<dbReference type="InterPro" id="IPR047196">
    <property type="entry name" value="YidC_ALB_C"/>
</dbReference>
<dbReference type="InterPro" id="IPR019998">
    <property type="entry name" value="Membr_insert_YidC"/>
</dbReference>
<evidence type="ECO:0000313" key="18">
    <source>
        <dbReference type="Proteomes" id="UP001462640"/>
    </source>
</evidence>
<dbReference type="Proteomes" id="UP001462640">
    <property type="component" value="Unassembled WGS sequence"/>
</dbReference>
<dbReference type="PRINTS" id="PR00701">
    <property type="entry name" value="60KDINNERMP"/>
</dbReference>
<dbReference type="InterPro" id="IPR028053">
    <property type="entry name" value="Membr_insert_YidC_N"/>
</dbReference>
<evidence type="ECO:0000256" key="8">
    <source>
        <dbReference type="ARBA" id="ARBA00022989"/>
    </source>
</evidence>
<feature type="domain" description="Membrane insertase YidC N-terminal" evidence="16">
    <location>
        <begin position="87"/>
        <end position="377"/>
    </location>
</feature>
<evidence type="ECO:0000256" key="4">
    <source>
        <dbReference type="ARBA" id="ARBA00022448"/>
    </source>
</evidence>
<dbReference type="NCBIfam" id="TIGR03592">
    <property type="entry name" value="yidC_oxa1_cterm"/>
    <property type="match status" value="1"/>
</dbReference>
<dbReference type="NCBIfam" id="TIGR03593">
    <property type="entry name" value="yidC_nterm"/>
    <property type="match status" value="1"/>
</dbReference>
<comment type="similarity">
    <text evidence="2 13">Belongs to the OXA1/ALB3/YidC family. Type 1 subfamily.</text>
</comment>
<feature type="region of interest" description="Disordered" evidence="14">
    <location>
        <begin position="37"/>
        <end position="59"/>
    </location>
</feature>
<dbReference type="InterPro" id="IPR028055">
    <property type="entry name" value="YidC/Oxa/ALB_C"/>
</dbReference>
<keyword evidence="18" id="KW-1185">Reference proteome</keyword>
<evidence type="ECO:0000256" key="11">
    <source>
        <dbReference type="ARBA" id="ARBA00033245"/>
    </source>
</evidence>
<accession>A0ABV0GK13</accession>
<evidence type="ECO:0000256" key="7">
    <source>
        <dbReference type="ARBA" id="ARBA00022927"/>
    </source>
</evidence>
<dbReference type="Pfam" id="PF14849">
    <property type="entry name" value="YidC_periplas"/>
    <property type="match status" value="1"/>
</dbReference>
<keyword evidence="8 13" id="KW-1133">Transmembrane helix</keyword>
<evidence type="ECO:0000256" key="6">
    <source>
        <dbReference type="ARBA" id="ARBA00022692"/>
    </source>
</evidence>
<reference evidence="17 18" key="1">
    <citation type="submission" date="2024-05" db="EMBL/GenBank/DDBJ databases">
        <title>Roseateles sp. 2.12 16S ribosomal RNA gene Genome sequencing and assembly.</title>
        <authorList>
            <person name="Woo H."/>
        </authorList>
    </citation>
    <scope>NUCLEOTIDE SEQUENCE [LARGE SCALE GENOMIC DNA]</scope>
    <source>
        <strain evidence="17 18">2.12</strain>
    </source>
</reference>
<dbReference type="CDD" id="cd19961">
    <property type="entry name" value="EcYidC-like_peri"/>
    <property type="match status" value="1"/>
</dbReference>
<feature type="domain" description="Membrane insertase YidC/Oxa/ALB C-terminal" evidence="15">
    <location>
        <begin position="388"/>
        <end position="566"/>
    </location>
</feature>
<comment type="caution">
    <text evidence="17">The sequence shown here is derived from an EMBL/GenBank/DDBJ whole genome shotgun (WGS) entry which is preliminary data.</text>
</comment>
<dbReference type="CDD" id="cd20070">
    <property type="entry name" value="5TM_YidC_Alb3"/>
    <property type="match status" value="1"/>
</dbReference>
<evidence type="ECO:0000259" key="16">
    <source>
        <dbReference type="Pfam" id="PF14849"/>
    </source>
</evidence>
<dbReference type="InterPro" id="IPR038221">
    <property type="entry name" value="YidC_periplasmic_sf"/>
</dbReference>
<keyword evidence="9 13" id="KW-0472">Membrane</keyword>
<gene>
    <name evidence="13 17" type="primary">yidC</name>
    <name evidence="17" type="ORF">ABDJ40_21090</name>
</gene>
<keyword evidence="6 13" id="KW-0812">Transmembrane</keyword>
<evidence type="ECO:0000256" key="13">
    <source>
        <dbReference type="HAMAP-Rule" id="MF_01810"/>
    </source>
</evidence>
<evidence type="ECO:0000256" key="2">
    <source>
        <dbReference type="ARBA" id="ARBA00010527"/>
    </source>
</evidence>
<evidence type="ECO:0000256" key="12">
    <source>
        <dbReference type="ARBA" id="ARBA00033342"/>
    </source>
</evidence>
<dbReference type="PANTHER" id="PTHR12428">
    <property type="entry name" value="OXA1"/>
    <property type="match status" value="1"/>
</dbReference>
<feature type="transmembrane region" description="Helical" evidence="13">
    <location>
        <begin position="7"/>
        <end position="24"/>
    </location>
</feature>
<proteinExistence type="inferred from homology"/>
<dbReference type="Pfam" id="PF02096">
    <property type="entry name" value="60KD_IMP"/>
    <property type="match status" value="1"/>
</dbReference>
<feature type="transmembrane region" description="Helical" evidence="13">
    <location>
        <begin position="388"/>
        <end position="408"/>
    </location>
</feature>
<keyword evidence="7 13" id="KW-0653">Protein transport</keyword>
<organism evidence="17 18">
    <name type="scientific">Roseateles flavus</name>
    <dbReference type="NCBI Taxonomy" id="3149041"/>
    <lineage>
        <taxon>Bacteria</taxon>
        <taxon>Pseudomonadati</taxon>
        <taxon>Pseudomonadota</taxon>
        <taxon>Betaproteobacteria</taxon>
        <taxon>Burkholderiales</taxon>
        <taxon>Sphaerotilaceae</taxon>
        <taxon>Roseateles</taxon>
    </lineage>
</organism>
<dbReference type="EMBL" id="JBDPZC010000012">
    <property type="protein sequence ID" value="MEO3715272.1"/>
    <property type="molecule type" value="Genomic_DNA"/>
</dbReference>
<evidence type="ECO:0000313" key="17">
    <source>
        <dbReference type="EMBL" id="MEO3715272.1"/>
    </source>
</evidence>